<dbReference type="InterPro" id="IPR001173">
    <property type="entry name" value="Glyco_trans_2-like"/>
</dbReference>
<accession>A0ABM5KQF2</accession>
<feature type="transmembrane region" description="Helical" evidence="1">
    <location>
        <begin position="12"/>
        <end position="28"/>
    </location>
</feature>
<protein>
    <recommendedName>
        <fullName evidence="2">Glycosyltransferase 2-like domain-containing protein</fullName>
    </recommendedName>
</protein>
<feature type="domain" description="Glycosyltransferase 2-like" evidence="2">
    <location>
        <begin position="181"/>
        <end position="388"/>
    </location>
</feature>
<evidence type="ECO:0000256" key="1">
    <source>
        <dbReference type="SAM" id="Phobius"/>
    </source>
</evidence>
<dbReference type="Pfam" id="PF13632">
    <property type="entry name" value="Glyco_trans_2_3"/>
    <property type="match status" value="1"/>
</dbReference>
<feature type="transmembrane region" description="Helical" evidence="1">
    <location>
        <begin position="405"/>
        <end position="425"/>
    </location>
</feature>
<keyword evidence="1" id="KW-0812">Transmembrane</keyword>
<proteinExistence type="predicted"/>
<keyword evidence="1" id="KW-0472">Membrane</keyword>
<feature type="transmembrane region" description="Helical" evidence="1">
    <location>
        <begin position="342"/>
        <end position="362"/>
    </location>
</feature>
<feature type="transmembrane region" description="Helical" evidence="1">
    <location>
        <begin position="48"/>
        <end position="73"/>
    </location>
</feature>
<dbReference type="GeneID" id="126888324"/>
<keyword evidence="1" id="KW-1133">Transmembrane helix</keyword>
<reference evidence="3" key="1">
    <citation type="submission" date="2025-05" db="UniProtKB">
        <authorList>
            <consortium name="EnsemblMetazoa"/>
        </authorList>
    </citation>
    <scope>IDENTIFICATION</scope>
</reference>
<dbReference type="InterPro" id="IPR027389">
    <property type="entry name" value="B_mannosylTrfase_Bre-3/Egh"/>
</dbReference>
<evidence type="ECO:0000313" key="4">
    <source>
        <dbReference type="Proteomes" id="UP001652700"/>
    </source>
</evidence>
<dbReference type="InterPro" id="IPR029044">
    <property type="entry name" value="Nucleotide-diphossugar_trans"/>
</dbReference>
<dbReference type="SUPFAM" id="SSF53448">
    <property type="entry name" value="Nucleotide-diphospho-sugar transferases"/>
    <property type="match status" value="1"/>
</dbReference>
<dbReference type="PANTHER" id="PTHR16779:SF1">
    <property type="entry name" value="BETA-1,4-MANNOSYLTRANSFERASE EGH"/>
    <property type="match status" value="1"/>
</dbReference>
<dbReference type="Proteomes" id="UP001652700">
    <property type="component" value="Unplaced"/>
</dbReference>
<name>A0ABM5KQF2_DIAVI</name>
<dbReference type="EnsemblMetazoa" id="XM_050656459.1">
    <property type="protein sequence ID" value="XP_050512416.1"/>
    <property type="gene ID" value="LOC126888324"/>
</dbReference>
<feature type="transmembrane region" description="Helical" evidence="1">
    <location>
        <begin position="374"/>
        <end position="393"/>
    </location>
</feature>
<sequence>MKILTSQIKHIVHCCAFFALLAFTYTFITQPTTNIDPWKEYGYIPSIVFYILSGLPLLGLPQLLFVIIGLLYFNQFRENLTLNGPLLEAPFLCFRVVTRGDYPELVKNNVKRNLKKCQSLGLENFYFEVVTDSATGMIKENKIREIVVPKNYNTASGALYKARALQYALEDKVNILENENWVVHLDEETVLTESSIIGIVNFVTNGKYELGQGAITYADEEIVNWLTTLIDISRVSDDLGNLQFQLAILHRPIFAIKGSFLVVKYGVEKDVTFDHGTEGSIVEDNFFANIAVTKGYKFNFIQGVMWEKSPFSLSDCIKQRTRWNQGVHLLLDSSKIPLKNKFLLFFSYYAVLTTPFSIVYYLLSPLYPIPMSPIVNLLNAFILAACCYSNIFGAIKSFSIERFGTFKVILLTTISYILLPVLGVLQSCVALQSLFGKKNQFYIVDKNFKEKAMLQTV</sequence>
<organism evidence="3 4">
    <name type="scientific">Diabrotica virgifera virgifera</name>
    <name type="common">western corn rootworm</name>
    <dbReference type="NCBI Taxonomy" id="50390"/>
    <lineage>
        <taxon>Eukaryota</taxon>
        <taxon>Metazoa</taxon>
        <taxon>Ecdysozoa</taxon>
        <taxon>Arthropoda</taxon>
        <taxon>Hexapoda</taxon>
        <taxon>Insecta</taxon>
        <taxon>Pterygota</taxon>
        <taxon>Neoptera</taxon>
        <taxon>Endopterygota</taxon>
        <taxon>Coleoptera</taxon>
        <taxon>Polyphaga</taxon>
        <taxon>Cucujiformia</taxon>
        <taxon>Chrysomeloidea</taxon>
        <taxon>Chrysomelidae</taxon>
        <taxon>Galerucinae</taxon>
        <taxon>Diabroticina</taxon>
        <taxon>Diabroticites</taxon>
        <taxon>Diabrotica</taxon>
    </lineage>
</organism>
<evidence type="ECO:0000313" key="3">
    <source>
        <dbReference type="EnsemblMetazoa" id="XP_050512416.1"/>
    </source>
</evidence>
<dbReference type="PANTHER" id="PTHR16779">
    <property type="entry name" value="BETA-1,4-MANNOSYLTRANSFERASE EGH"/>
    <property type="match status" value="1"/>
</dbReference>
<keyword evidence="4" id="KW-1185">Reference proteome</keyword>
<evidence type="ECO:0000259" key="2">
    <source>
        <dbReference type="Pfam" id="PF13632"/>
    </source>
</evidence>
<dbReference type="RefSeq" id="XP_050512416.1">
    <property type="nucleotide sequence ID" value="XM_050656459.1"/>
</dbReference>